<dbReference type="PRINTS" id="PR00081">
    <property type="entry name" value="GDHRDH"/>
</dbReference>
<dbReference type="PROSITE" id="PS00061">
    <property type="entry name" value="ADH_SHORT"/>
    <property type="match status" value="1"/>
</dbReference>
<keyword evidence="2" id="KW-0521">NADP</keyword>
<evidence type="ECO:0000313" key="5">
    <source>
        <dbReference type="EMBL" id="EKG12884.1"/>
    </source>
</evidence>
<dbReference type="PANTHER" id="PTHR43008:SF9">
    <property type="entry name" value="OXIDOREDUCTASE"/>
    <property type="match status" value="1"/>
</dbReference>
<proteinExistence type="inferred from homology"/>
<dbReference type="HOGENOM" id="CLU_008719_5_1_1"/>
<dbReference type="Pfam" id="PF11951">
    <property type="entry name" value="Fungal_trans_2"/>
    <property type="match status" value="1"/>
</dbReference>
<feature type="compositionally biased region" description="Basic and acidic residues" evidence="4">
    <location>
        <begin position="521"/>
        <end position="531"/>
    </location>
</feature>
<evidence type="ECO:0000256" key="1">
    <source>
        <dbReference type="ARBA" id="ARBA00006484"/>
    </source>
</evidence>
<evidence type="ECO:0000256" key="3">
    <source>
        <dbReference type="ARBA" id="ARBA00023002"/>
    </source>
</evidence>
<feature type="compositionally biased region" description="Polar residues" evidence="4">
    <location>
        <begin position="442"/>
        <end position="451"/>
    </location>
</feature>
<keyword evidence="3" id="KW-0560">Oxidoreductase</keyword>
<sequence length="1037" mass="113550">MAPSIVSDTALPANIPESNLSPAAQAPVDRLFGLKGRTVVVTGGARGLGITLATAVLEAGGDVVCLDILPEPSADEWANITKITKTSSKPQHASYKKCDITKEEEVEAVVLEAAQEAAARGNPIKGLISCAGIQQMKDAIDYPVDGYRRMMEVNVVGNFTTAKHVARVLRDGGKGGSIVFIASMSGQIMNRGLHCSAYNSSKAAVHQMTRSLSVEWGTYGIRVNSLSPGYIRTAMTDQLLAEKPEVEETWMRGAALGRLGAPEDFKAGAIYLLADGSAWQTGSDLRIDGGDEVHPTCTKCQKHGEACEWDTGVIFRHNGLSKEHPSMREIGRHNQQRQTDFTIIDVTSSVVRSCREEDSTADDYEDAADATPVESEHRGSWSWKPAEDSAATAAAQPGRTFSSASSPDQSRSLSDTQSPVQHHSAPTPAPKFHTPIVPPGSEPQSRISSYTPRGPADTAQPDASDAKLRTHVNGDAPVLNGQQRTDGALPPHQHLNRTSSSSTYSTMRSSLPTPASAPSADNHRYSLDHEPPALSLSAGELAALDFLTSQPTQHAPHEITMTDQDRPWISPDMNQEVSSAFSNDPVLVESPSYGLYYPSHAYRDLQQNLHSHIIETARNSGITRHGTPDLTIDGGHDGIPGHDPDMVGHAAARLESMAQPPRTKTLTEQREIELWQNYLNEVAPWLDKFDNQRHFQFTIPIMAKTCAHLRYSALALSARQQERKDPSRPYTESLGLYQEAIQNLVPELETMSTPVIASSVLLCVLEMIIVSPKDWGRHLDGCAILLQAANITGVSGGVNQALFWCFARMDVWGGYLSDNCTKVPLDRWLSSHVPMSSAVNLFKNECKGFDAYANYAVFLSASVVNVINGRGDTVSNPEARAEYVARWKALWDLVEDWYNSRPIEMLPLLSYPASFDDYDYPFPKILYGNPPAVNGNQLYHFCAIRLLQEKPKEVRLNKKSAKSLIWHARQICGIAASNSHHGAWINGLQPLWVAGKLMSHPSEHRAILSVLARIENESGWATKWRADELKEYWGEAS</sequence>
<dbReference type="FunFam" id="3.40.50.720:FF:000245">
    <property type="entry name" value="Short chain dehydrogenase, putative"/>
    <property type="match status" value="1"/>
</dbReference>
<dbReference type="AlphaFoldDB" id="K2RRL9"/>
<evidence type="ECO:0000256" key="2">
    <source>
        <dbReference type="ARBA" id="ARBA00022857"/>
    </source>
</evidence>
<protein>
    <submittedName>
        <fullName evidence="5">Short-chain dehydrogenase/reductase SDR</fullName>
    </submittedName>
</protein>
<reference evidence="5 6" key="1">
    <citation type="journal article" date="2012" name="BMC Genomics">
        <title>Tools to kill: Genome of one of the most destructive plant pathogenic fungi Macrophomina phaseolina.</title>
        <authorList>
            <person name="Islam M.S."/>
            <person name="Haque M.S."/>
            <person name="Islam M.M."/>
            <person name="Emdad E.M."/>
            <person name="Halim A."/>
            <person name="Hossen Q.M.M."/>
            <person name="Hossain M.Z."/>
            <person name="Ahmed B."/>
            <person name="Rahim S."/>
            <person name="Rahman M.S."/>
            <person name="Alam M.M."/>
            <person name="Hou S."/>
            <person name="Wan X."/>
            <person name="Saito J.A."/>
            <person name="Alam M."/>
        </authorList>
    </citation>
    <scope>NUCLEOTIDE SEQUENCE [LARGE SCALE GENOMIC DNA]</scope>
    <source>
        <strain evidence="5 6">MS6</strain>
    </source>
</reference>
<feature type="compositionally biased region" description="Acidic residues" evidence="4">
    <location>
        <begin position="359"/>
        <end position="368"/>
    </location>
</feature>
<dbReference type="InParanoid" id="K2RRL9"/>
<dbReference type="OrthoDB" id="415590at2759"/>
<name>K2RRL9_MACPH</name>
<dbReference type="InterPro" id="IPR021858">
    <property type="entry name" value="Fun_TF"/>
</dbReference>
<comment type="caution">
    <text evidence="5">The sequence shown here is derived from an EMBL/GenBank/DDBJ whole genome shotgun (WGS) entry which is preliminary data.</text>
</comment>
<dbReference type="Pfam" id="PF13561">
    <property type="entry name" value="adh_short_C2"/>
    <property type="match status" value="1"/>
</dbReference>
<dbReference type="InterPro" id="IPR036291">
    <property type="entry name" value="NAD(P)-bd_dom_sf"/>
</dbReference>
<evidence type="ECO:0000313" key="6">
    <source>
        <dbReference type="Proteomes" id="UP000007129"/>
    </source>
</evidence>
<dbReference type="Gene3D" id="3.40.50.720">
    <property type="entry name" value="NAD(P)-binding Rossmann-like Domain"/>
    <property type="match status" value="1"/>
</dbReference>
<dbReference type="InterPro" id="IPR002347">
    <property type="entry name" value="SDR_fam"/>
</dbReference>
<gene>
    <name evidence="5" type="ORF">MPH_09983</name>
</gene>
<dbReference type="GO" id="GO:0050664">
    <property type="term" value="F:oxidoreductase activity, acting on NAD(P)H, oxygen as acceptor"/>
    <property type="evidence" value="ECO:0007669"/>
    <property type="project" value="TreeGrafter"/>
</dbReference>
<dbReference type="SUPFAM" id="SSF51735">
    <property type="entry name" value="NAD(P)-binding Rossmann-fold domains"/>
    <property type="match status" value="1"/>
</dbReference>
<dbReference type="PANTHER" id="PTHR43008">
    <property type="entry name" value="BENZIL REDUCTASE"/>
    <property type="match status" value="1"/>
</dbReference>
<dbReference type="STRING" id="1126212.K2RRL9"/>
<evidence type="ECO:0000256" key="4">
    <source>
        <dbReference type="SAM" id="MobiDB-lite"/>
    </source>
</evidence>
<dbReference type="eggNOG" id="KOG0725">
    <property type="taxonomic scope" value="Eukaryota"/>
</dbReference>
<comment type="similarity">
    <text evidence="1">Belongs to the short-chain dehydrogenases/reductases (SDR) family.</text>
</comment>
<dbReference type="EMBL" id="AHHD01000424">
    <property type="protein sequence ID" value="EKG12884.1"/>
    <property type="molecule type" value="Genomic_DNA"/>
</dbReference>
<accession>K2RRL9</accession>
<organism evidence="5 6">
    <name type="scientific">Macrophomina phaseolina (strain MS6)</name>
    <name type="common">Charcoal rot fungus</name>
    <dbReference type="NCBI Taxonomy" id="1126212"/>
    <lineage>
        <taxon>Eukaryota</taxon>
        <taxon>Fungi</taxon>
        <taxon>Dikarya</taxon>
        <taxon>Ascomycota</taxon>
        <taxon>Pezizomycotina</taxon>
        <taxon>Dothideomycetes</taxon>
        <taxon>Dothideomycetes incertae sedis</taxon>
        <taxon>Botryosphaeriales</taxon>
        <taxon>Botryosphaeriaceae</taxon>
        <taxon>Macrophomina</taxon>
    </lineage>
</organism>
<feature type="compositionally biased region" description="Polar residues" evidence="4">
    <location>
        <begin position="399"/>
        <end position="421"/>
    </location>
</feature>
<dbReference type="VEuPathDB" id="FungiDB:MPH_09983"/>
<dbReference type="Proteomes" id="UP000007129">
    <property type="component" value="Unassembled WGS sequence"/>
</dbReference>
<feature type="compositionally biased region" description="Low complexity" evidence="4">
    <location>
        <begin position="498"/>
        <end position="520"/>
    </location>
</feature>
<dbReference type="GO" id="GO:0016616">
    <property type="term" value="F:oxidoreductase activity, acting on the CH-OH group of donors, NAD or NADP as acceptor"/>
    <property type="evidence" value="ECO:0007669"/>
    <property type="project" value="UniProtKB-ARBA"/>
</dbReference>
<dbReference type="InterPro" id="IPR020904">
    <property type="entry name" value="Sc_DH/Rdtase_CS"/>
</dbReference>
<feature type="region of interest" description="Disordered" evidence="4">
    <location>
        <begin position="357"/>
        <end position="531"/>
    </location>
</feature>